<protein>
    <recommendedName>
        <fullName evidence="3">Calcineurin-like phosphoesterase domain-containing protein</fullName>
    </recommendedName>
</protein>
<keyword evidence="1" id="KW-0614">Plasmid</keyword>
<dbReference type="Proteomes" id="UP000009081">
    <property type="component" value="Plasmid megaplasmid"/>
</dbReference>
<proteinExistence type="predicted"/>
<dbReference type="RefSeq" id="WP_012754000.1">
    <property type="nucleotide sequence ID" value="NC_012811.1"/>
</dbReference>
<keyword evidence="2" id="KW-1185">Reference proteome</keyword>
<organism evidence="1 2">
    <name type="scientific">Methylorubrum extorquens (strain ATCC 14718 / DSM 1338 / JCM 2805 / NCIMB 9133 / AM1)</name>
    <name type="common">Methylobacterium extorquens</name>
    <dbReference type="NCBI Taxonomy" id="272630"/>
    <lineage>
        <taxon>Bacteria</taxon>
        <taxon>Pseudomonadati</taxon>
        <taxon>Pseudomonadota</taxon>
        <taxon>Alphaproteobacteria</taxon>
        <taxon>Hyphomicrobiales</taxon>
        <taxon>Methylobacteriaceae</taxon>
        <taxon>Methylorubrum</taxon>
    </lineage>
</organism>
<evidence type="ECO:0008006" key="3">
    <source>
        <dbReference type="Google" id="ProtNLM"/>
    </source>
</evidence>
<evidence type="ECO:0000313" key="2">
    <source>
        <dbReference type="Proteomes" id="UP000009081"/>
    </source>
</evidence>
<dbReference type="EMBL" id="CP001511">
    <property type="protein sequence ID" value="ACS43555.1"/>
    <property type="molecule type" value="Genomic_DNA"/>
</dbReference>
<dbReference type="AlphaFoldDB" id="C5B523"/>
<geneLocation type="plasmid" evidence="1 2">
    <name>megaplasmid</name>
</geneLocation>
<dbReference type="Gene3D" id="3.60.21.10">
    <property type="match status" value="1"/>
</dbReference>
<sequence>MTTPIDELPLVEAGGLLFIGDPHLGSIKPGRRKDVDFGATVLGAVAQAIAVANARRLVPVFLGDIFDRPHEEDERLKTRLTRILAGCWTTPVTNTGNHDKANDMLEDCDSLALLAAGGTISVVRTSGPVCVYRIGELRVGLGATPYGQAIPTDVRDAFPEVDTVVWITHHDVALEGAYPGALEPHPIEGCAIVVNGHMHLRKPLVTCGSTVWFNTGNITQTAVDALDHVPTVFELTADCEIVPHVLDLPTGTDAFDLTGLQVAPAKPASPGEPVLRTVVEAAPTSAFVELLKSQDTLEMGRSGDGSLLREAIVARFEADGTLPEVRAAILGLWARASEQIGSAARN</sequence>
<dbReference type="HOGENOM" id="CLU_841475_0_0_5"/>
<dbReference type="InterPro" id="IPR029052">
    <property type="entry name" value="Metallo-depent_PP-like"/>
</dbReference>
<dbReference type="OrthoDB" id="5448289at2"/>
<accession>C5B523</accession>
<reference evidence="1 2" key="1">
    <citation type="journal article" date="2009" name="PLoS ONE">
        <title>Methylobacterium genome sequences: a reference blueprint to investigate microbial metabolism of C1 compounds from natural and industrial sources.</title>
        <authorList>
            <person name="Vuilleumier S."/>
            <person name="Chistoserdova L."/>
            <person name="Lee M.-C."/>
            <person name="Bringel F."/>
            <person name="Lajus A."/>
            <person name="Zhou Y."/>
            <person name="Gourion B."/>
            <person name="Barbe V."/>
            <person name="Chang J."/>
            <person name="Cruveiller S."/>
            <person name="Dossat C."/>
            <person name="Gillett W."/>
            <person name="Gruffaz C."/>
            <person name="Haugen E."/>
            <person name="Hourcade E."/>
            <person name="Levy R."/>
            <person name="Mangenot S."/>
            <person name="Muller E."/>
            <person name="Nadalig T."/>
            <person name="Pagni M."/>
            <person name="Penny C."/>
            <person name="Peyraud R."/>
            <person name="Robinson D.G."/>
            <person name="Roche D."/>
            <person name="Rouy Z."/>
            <person name="Saenampechek C."/>
            <person name="Salvignol G."/>
            <person name="Vallenet D."/>
            <person name="Wu Z."/>
            <person name="Marx C.J."/>
            <person name="Vorholt J.A."/>
            <person name="Olson M.V."/>
            <person name="Kaul R."/>
            <person name="Weissenbach J."/>
            <person name="Medigue C."/>
            <person name="Lidstrom M.E."/>
        </authorList>
    </citation>
    <scope>NUCLEOTIDE SEQUENCE [LARGE SCALE GENOMIC DNA]</scope>
    <source>
        <strain evidence="2">ATCC 14718 / DSM 1338 / JCM 2805 / NCIMB 9133 / AM1</strain>
    </source>
</reference>
<dbReference type="CDD" id="cd00838">
    <property type="entry name" value="MPP_superfamily"/>
    <property type="match status" value="1"/>
</dbReference>
<gene>
    <name evidence="1" type="ordered locus">MexAM1_META2p0711</name>
</gene>
<dbReference type="KEGG" id="mea:Mex_2p0711"/>
<name>C5B523_METEA</name>
<dbReference type="SUPFAM" id="SSF56300">
    <property type="entry name" value="Metallo-dependent phosphatases"/>
    <property type="match status" value="1"/>
</dbReference>
<evidence type="ECO:0000313" key="1">
    <source>
        <dbReference type="EMBL" id="ACS43555.1"/>
    </source>
</evidence>